<comment type="caution">
    <text evidence="2">The sequence shown here is derived from an EMBL/GenBank/DDBJ whole genome shotgun (WGS) entry which is preliminary data.</text>
</comment>
<protein>
    <submittedName>
        <fullName evidence="2">Uncharacterized protein</fullName>
    </submittedName>
</protein>
<gene>
    <name evidence="2" type="ORF">THAOC_23569</name>
</gene>
<accession>K0RRR9</accession>
<feature type="region of interest" description="Disordered" evidence="1">
    <location>
        <begin position="1"/>
        <end position="62"/>
    </location>
</feature>
<name>K0RRR9_THAOC</name>
<keyword evidence="3" id="KW-1185">Reference proteome</keyword>
<feature type="compositionally biased region" description="Low complexity" evidence="1">
    <location>
        <begin position="88"/>
        <end position="105"/>
    </location>
</feature>
<organism evidence="2 3">
    <name type="scientific">Thalassiosira oceanica</name>
    <name type="common">Marine diatom</name>
    <dbReference type="NCBI Taxonomy" id="159749"/>
    <lineage>
        <taxon>Eukaryota</taxon>
        <taxon>Sar</taxon>
        <taxon>Stramenopiles</taxon>
        <taxon>Ochrophyta</taxon>
        <taxon>Bacillariophyta</taxon>
        <taxon>Coscinodiscophyceae</taxon>
        <taxon>Thalassiosirophycidae</taxon>
        <taxon>Thalassiosirales</taxon>
        <taxon>Thalassiosiraceae</taxon>
        <taxon>Thalassiosira</taxon>
    </lineage>
</organism>
<evidence type="ECO:0000313" key="2">
    <source>
        <dbReference type="EMBL" id="EJK56528.1"/>
    </source>
</evidence>
<dbReference type="Proteomes" id="UP000266841">
    <property type="component" value="Unassembled WGS sequence"/>
</dbReference>
<evidence type="ECO:0000256" key="1">
    <source>
        <dbReference type="SAM" id="MobiDB-lite"/>
    </source>
</evidence>
<sequence length="166" mass="17334">MLRPRPALSSSLKSAGRTGRRLPPPPVGGSESSSDEGDAPASVRPWKSLATALPGRSVIDPRSGGWGRNVVILLPRPIQEGRRARTAPRWGPSGLSSSSSFPRSPIAEAGAQCRHPPPAVHSGREAGLDSADEGTARGPSSSSQWRAWRATLYQGSWALGAFPLGG</sequence>
<dbReference type="AlphaFoldDB" id="K0RRR9"/>
<dbReference type="EMBL" id="AGNL01031179">
    <property type="protein sequence ID" value="EJK56528.1"/>
    <property type="molecule type" value="Genomic_DNA"/>
</dbReference>
<evidence type="ECO:0000313" key="3">
    <source>
        <dbReference type="Proteomes" id="UP000266841"/>
    </source>
</evidence>
<feature type="region of interest" description="Disordered" evidence="1">
    <location>
        <begin position="78"/>
        <end position="144"/>
    </location>
</feature>
<proteinExistence type="predicted"/>
<reference evidence="2 3" key="1">
    <citation type="journal article" date="2012" name="Genome Biol.">
        <title>Genome and low-iron response of an oceanic diatom adapted to chronic iron limitation.</title>
        <authorList>
            <person name="Lommer M."/>
            <person name="Specht M."/>
            <person name="Roy A.S."/>
            <person name="Kraemer L."/>
            <person name="Andreson R."/>
            <person name="Gutowska M.A."/>
            <person name="Wolf J."/>
            <person name="Bergner S.V."/>
            <person name="Schilhabel M.B."/>
            <person name="Klostermeier U.C."/>
            <person name="Beiko R.G."/>
            <person name="Rosenstiel P."/>
            <person name="Hippler M."/>
            <person name="Laroche J."/>
        </authorList>
    </citation>
    <scope>NUCLEOTIDE SEQUENCE [LARGE SCALE GENOMIC DNA]</scope>
    <source>
        <strain evidence="2 3">CCMP1005</strain>
    </source>
</reference>